<comment type="similarity">
    <text evidence="9">Belongs to the binding-protein-dependent transport system permease family. LivHM subfamily.</text>
</comment>
<evidence type="ECO:0000256" key="5">
    <source>
        <dbReference type="ARBA" id="ARBA00022692"/>
    </source>
</evidence>
<sequence>MNTTLILQELIVGLATGAIYSLIALGYTMVYGIIELINFAHGDVFMIGSLMAIAVMSLLGINAASPPVGFALVAILLFVCVATMVICALLGVAIERVAYRPLRNAPRLAPLISAIGISLILEDVGKLWKGVTYVPFPQIFPQVTYTLGPLSINAVDIFVFVVACVLMVVLQWFVQGTSIGRAMRAVAQDREAAALMGVNVDRIIAITFFIGAALAGAAGFIYGLKYGSTIFYIGYRYGLIAFTAAVLGGIGNIFGAMVGGIVIGIIEAEASLISDSILPHGGSAWSGAIIFAILILILIFRPSGLFGQHTPDKV</sequence>
<evidence type="ECO:0000256" key="7">
    <source>
        <dbReference type="ARBA" id="ARBA00022989"/>
    </source>
</evidence>
<feature type="transmembrane region" description="Helical" evidence="10">
    <location>
        <begin position="154"/>
        <end position="174"/>
    </location>
</feature>
<evidence type="ECO:0000313" key="11">
    <source>
        <dbReference type="EMBL" id="GCE12754.1"/>
    </source>
</evidence>
<dbReference type="CDD" id="cd06582">
    <property type="entry name" value="TM_PBP1_LivH_like"/>
    <property type="match status" value="1"/>
</dbReference>
<dbReference type="GO" id="GO:0015192">
    <property type="term" value="F:L-phenylalanine transmembrane transporter activity"/>
    <property type="evidence" value="ECO:0007669"/>
    <property type="project" value="TreeGrafter"/>
</dbReference>
<keyword evidence="8 10" id="KW-0472">Membrane</keyword>
<dbReference type="InterPro" id="IPR001851">
    <property type="entry name" value="ABC_transp_permease"/>
</dbReference>
<evidence type="ECO:0000256" key="2">
    <source>
        <dbReference type="ARBA" id="ARBA00022448"/>
    </source>
</evidence>
<name>A0A402A0W4_9CHLR</name>
<feature type="transmembrane region" description="Helical" evidence="10">
    <location>
        <begin position="283"/>
        <end position="300"/>
    </location>
</feature>
<dbReference type="GO" id="GO:0015808">
    <property type="term" value="P:L-alanine transport"/>
    <property type="evidence" value="ECO:0007669"/>
    <property type="project" value="TreeGrafter"/>
</dbReference>
<feature type="transmembrane region" description="Helical" evidence="10">
    <location>
        <begin position="203"/>
        <end position="224"/>
    </location>
</feature>
<evidence type="ECO:0000256" key="6">
    <source>
        <dbReference type="ARBA" id="ARBA00022970"/>
    </source>
</evidence>
<evidence type="ECO:0000256" key="8">
    <source>
        <dbReference type="ARBA" id="ARBA00023136"/>
    </source>
</evidence>
<keyword evidence="4" id="KW-0997">Cell inner membrane</keyword>
<evidence type="ECO:0000256" key="10">
    <source>
        <dbReference type="SAM" id="Phobius"/>
    </source>
</evidence>
<evidence type="ECO:0000256" key="4">
    <source>
        <dbReference type="ARBA" id="ARBA00022519"/>
    </source>
</evidence>
<keyword evidence="7 10" id="KW-1133">Transmembrane helix</keyword>
<keyword evidence="3" id="KW-1003">Cell membrane</keyword>
<dbReference type="AlphaFoldDB" id="A0A402A0W4"/>
<feature type="transmembrane region" description="Helical" evidence="10">
    <location>
        <begin position="6"/>
        <end position="32"/>
    </location>
</feature>
<evidence type="ECO:0000256" key="1">
    <source>
        <dbReference type="ARBA" id="ARBA00004651"/>
    </source>
</evidence>
<accession>A0A402A0W4</accession>
<feature type="transmembrane region" description="Helical" evidence="10">
    <location>
        <begin position="236"/>
        <end position="263"/>
    </location>
</feature>
<evidence type="ECO:0000256" key="3">
    <source>
        <dbReference type="ARBA" id="ARBA00022475"/>
    </source>
</evidence>
<dbReference type="PANTHER" id="PTHR11795:SF371">
    <property type="entry name" value="HIGH-AFFINITY BRANCHED-CHAIN AMINO ACID TRANSPORT SYSTEM PERMEASE PROTEIN LIVH"/>
    <property type="match status" value="1"/>
</dbReference>
<dbReference type="GO" id="GO:0015188">
    <property type="term" value="F:L-isoleucine transmembrane transporter activity"/>
    <property type="evidence" value="ECO:0007669"/>
    <property type="project" value="TreeGrafter"/>
</dbReference>
<feature type="transmembrane region" description="Helical" evidence="10">
    <location>
        <begin position="70"/>
        <end position="94"/>
    </location>
</feature>
<evidence type="ECO:0000256" key="9">
    <source>
        <dbReference type="ARBA" id="ARBA00037998"/>
    </source>
</evidence>
<evidence type="ECO:0000313" key="12">
    <source>
        <dbReference type="Proteomes" id="UP000287352"/>
    </source>
</evidence>
<dbReference type="Pfam" id="PF02653">
    <property type="entry name" value="BPD_transp_2"/>
    <property type="match status" value="1"/>
</dbReference>
<feature type="transmembrane region" description="Helical" evidence="10">
    <location>
        <begin position="44"/>
        <end position="64"/>
    </location>
</feature>
<protein>
    <submittedName>
        <fullName evidence="11">Branched-chain amino acid ABC transporter permease</fullName>
    </submittedName>
</protein>
<keyword evidence="2" id="KW-0813">Transport</keyword>
<reference evidence="12" key="1">
    <citation type="submission" date="2018-12" db="EMBL/GenBank/DDBJ databases">
        <title>Tengunoibacter tsumagoiensis gen. nov., sp. nov., Dictyobacter kobayashii sp. nov., D. alpinus sp. nov., and D. joshuensis sp. nov. and description of Dictyobacteraceae fam. nov. within the order Ktedonobacterales isolated from Tengu-no-mugimeshi.</title>
        <authorList>
            <person name="Wang C.M."/>
            <person name="Zheng Y."/>
            <person name="Sakai Y."/>
            <person name="Toyoda A."/>
            <person name="Minakuchi Y."/>
            <person name="Abe K."/>
            <person name="Yokota A."/>
            <person name="Yabe S."/>
        </authorList>
    </citation>
    <scope>NUCLEOTIDE SEQUENCE [LARGE SCALE GENOMIC DNA]</scope>
    <source>
        <strain evidence="12">Uno3</strain>
    </source>
</reference>
<gene>
    <name evidence="11" type="ORF">KTT_26130</name>
</gene>
<dbReference type="GO" id="GO:1903806">
    <property type="term" value="P:L-isoleucine import across plasma membrane"/>
    <property type="evidence" value="ECO:0007669"/>
    <property type="project" value="TreeGrafter"/>
</dbReference>
<dbReference type="GO" id="GO:0005886">
    <property type="term" value="C:plasma membrane"/>
    <property type="evidence" value="ECO:0007669"/>
    <property type="project" value="UniProtKB-SubCell"/>
</dbReference>
<keyword evidence="6" id="KW-0029">Amino-acid transport</keyword>
<dbReference type="GO" id="GO:0015190">
    <property type="term" value="F:L-leucine transmembrane transporter activity"/>
    <property type="evidence" value="ECO:0007669"/>
    <property type="project" value="TreeGrafter"/>
</dbReference>
<dbReference type="RefSeq" id="WP_126580345.1">
    <property type="nucleotide sequence ID" value="NZ_BIFR01000001.1"/>
</dbReference>
<keyword evidence="5 10" id="KW-0812">Transmembrane</keyword>
<dbReference type="OrthoDB" id="9807115at2"/>
<keyword evidence="12" id="KW-1185">Reference proteome</keyword>
<dbReference type="GO" id="GO:0005304">
    <property type="term" value="F:L-valine transmembrane transporter activity"/>
    <property type="evidence" value="ECO:0007669"/>
    <property type="project" value="TreeGrafter"/>
</dbReference>
<dbReference type="PANTHER" id="PTHR11795">
    <property type="entry name" value="BRANCHED-CHAIN AMINO ACID TRANSPORT SYSTEM PERMEASE PROTEIN LIVH"/>
    <property type="match status" value="1"/>
</dbReference>
<proteinExistence type="inferred from homology"/>
<dbReference type="InterPro" id="IPR052157">
    <property type="entry name" value="BCAA_transport_permease"/>
</dbReference>
<dbReference type="GO" id="GO:0042941">
    <property type="term" value="P:D-alanine transmembrane transport"/>
    <property type="evidence" value="ECO:0007669"/>
    <property type="project" value="TreeGrafter"/>
</dbReference>
<comment type="subcellular location">
    <subcellularLocation>
        <location evidence="1">Cell membrane</location>
        <topology evidence="1">Multi-pass membrane protein</topology>
    </subcellularLocation>
</comment>
<dbReference type="Proteomes" id="UP000287352">
    <property type="component" value="Unassembled WGS sequence"/>
</dbReference>
<dbReference type="EMBL" id="BIFR01000001">
    <property type="protein sequence ID" value="GCE12754.1"/>
    <property type="molecule type" value="Genomic_DNA"/>
</dbReference>
<organism evidence="11 12">
    <name type="scientific">Tengunoibacter tsumagoiensis</name>
    <dbReference type="NCBI Taxonomy" id="2014871"/>
    <lineage>
        <taxon>Bacteria</taxon>
        <taxon>Bacillati</taxon>
        <taxon>Chloroflexota</taxon>
        <taxon>Ktedonobacteria</taxon>
        <taxon>Ktedonobacterales</taxon>
        <taxon>Dictyobacteraceae</taxon>
        <taxon>Tengunoibacter</taxon>
    </lineage>
</organism>
<comment type="caution">
    <text evidence="11">The sequence shown here is derived from an EMBL/GenBank/DDBJ whole genome shotgun (WGS) entry which is preliminary data.</text>
</comment>